<keyword evidence="1" id="KW-0067">ATP-binding</keyword>
<feature type="non-terminal residue" evidence="1">
    <location>
        <position position="1"/>
    </location>
</feature>
<dbReference type="AlphaFoldDB" id="A0A2N4YQT0"/>
<reference evidence="1 2" key="1">
    <citation type="submission" date="2017-11" db="EMBL/GenBank/DDBJ databases">
        <authorList>
            <person name="Han C.G."/>
        </authorList>
    </citation>
    <scope>NUCLEOTIDE SEQUENCE [LARGE SCALE GENOMIC DNA]</scope>
    <source>
        <strain evidence="1 2">A8</strain>
    </source>
</reference>
<proteinExistence type="predicted"/>
<gene>
    <name evidence="1" type="ORF">CWN47_33580</name>
</gene>
<reference evidence="1 2" key="2">
    <citation type="submission" date="2018-01" db="EMBL/GenBank/DDBJ databases">
        <title>Genomic study of Klebsiella pneumoniae.</title>
        <authorList>
            <person name="Yang Y."/>
            <person name="Bicalho R."/>
        </authorList>
    </citation>
    <scope>NUCLEOTIDE SEQUENCE [LARGE SCALE GENOMIC DNA]</scope>
    <source>
        <strain evidence="1 2">A8</strain>
    </source>
</reference>
<evidence type="ECO:0000313" key="1">
    <source>
        <dbReference type="EMBL" id="PLM82919.1"/>
    </source>
</evidence>
<evidence type="ECO:0000313" key="2">
    <source>
        <dbReference type="Proteomes" id="UP000234412"/>
    </source>
</evidence>
<comment type="caution">
    <text evidence="1">The sequence shown here is derived from an EMBL/GenBank/DDBJ whole genome shotgun (WGS) entry which is preliminary data.</text>
</comment>
<accession>A0A2N4YQT0</accession>
<organism evidence="1 2">
    <name type="scientific">Klebsiella variicola</name>
    <dbReference type="NCBI Taxonomy" id="244366"/>
    <lineage>
        <taxon>Bacteria</taxon>
        <taxon>Pseudomonadati</taxon>
        <taxon>Pseudomonadota</taxon>
        <taxon>Gammaproteobacteria</taxon>
        <taxon>Enterobacterales</taxon>
        <taxon>Enterobacteriaceae</taxon>
        <taxon>Klebsiella/Raoultella group</taxon>
        <taxon>Klebsiella</taxon>
        <taxon>Klebsiella pneumoniae complex</taxon>
    </lineage>
</organism>
<dbReference type="GO" id="GO:0004386">
    <property type="term" value="F:helicase activity"/>
    <property type="evidence" value="ECO:0007669"/>
    <property type="project" value="UniProtKB-KW"/>
</dbReference>
<keyword evidence="1" id="KW-0547">Nucleotide-binding</keyword>
<keyword evidence="1" id="KW-0378">Hydrolase</keyword>
<dbReference type="EMBL" id="PIDP01002032">
    <property type="protein sequence ID" value="PLM82919.1"/>
    <property type="molecule type" value="Genomic_DNA"/>
</dbReference>
<name>A0A2N4YQT0_KLEVA</name>
<keyword evidence="1" id="KW-0347">Helicase</keyword>
<protein>
    <submittedName>
        <fullName evidence="1">DEAD/DEAH box helicase</fullName>
    </submittedName>
</protein>
<sequence length="180" mass="20331">KGGKPPLFGGKGMSIHDVVRQEILTIYREGDYRITVGDRKADFADTTARNLFDEGLHCFRNNNLASECFIQQGQHIYILPWLGDQTVNTLSALLIQRGFKASSFAGVVEVEKTTVSEVKQALFSALQEGLPSESRLAESIVEKCLEKYDEYLPEALLTQEYGLRAFNVERVKEWLQGHLY</sequence>
<dbReference type="Proteomes" id="UP000234412">
    <property type="component" value="Unassembled WGS sequence"/>
</dbReference>